<sequence>MARRLLSLFVLALALLPGAALAHPHVWVDVASEVSFDKSGRIVGIRHHWRFDEAFSAYATQGLDADGDGKLSAEELKPLAEVNVTSLADYGFFTELTAGGEPVKLGDPVDYWLQPSGKQLILHFTLPLKKPIAAHAPVELQVADPEYFVAFSLPSKEAVRLVDAPASCKLAVTLGEEPDATAAAMLATIGAEQRELPAEFKSLTAGTENAAMITCP</sequence>
<dbReference type="Proteomes" id="UP000199347">
    <property type="component" value="Unassembled WGS sequence"/>
</dbReference>
<gene>
    <name evidence="3" type="ORF">SAMN03080610_02412</name>
</gene>
<dbReference type="EMBL" id="FMVW01000005">
    <property type="protein sequence ID" value="SCZ39179.1"/>
    <property type="molecule type" value="Genomic_DNA"/>
</dbReference>
<dbReference type="RefSeq" id="WP_170130479.1">
    <property type="nucleotide sequence ID" value="NZ_FMVW01000005.1"/>
</dbReference>
<evidence type="ECO:0000259" key="2">
    <source>
        <dbReference type="PROSITE" id="PS50222"/>
    </source>
</evidence>
<protein>
    <submittedName>
        <fullName evidence="3">ABC-type uncharacterized transport system, substrate-binding protein</fullName>
    </submittedName>
</protein>
<evidence type="ECO:0000313" key="4">
    <source>
        <dbReference type="Proteomes" id="UP000199347"/>
    </source>
</evidence>
<dbReference type="GO" id="GO:0005509">
    <property type="term" value="F:calcium ion binding"/>
    <property type="evidence" value="ECO:0007669"/>
    <property type="project" value="InterPro"/>
</dbReference>
<accession>A0A1G5NQW5</accession>
<name>A0A1G5NQW5_AFIMA</name>
<dbReference type="PROSITE" id="PS50222">
    <property type="entry name" value="EF_HAND_2"/>
    <property type="match status" value="1"/>
</dbReference>
<reference evidence="3 4" key="1">
    <citation type="submission" date="2016-10" db="EMBL/GenBank/DDBJ databases">
        <authorList>
            <person name="de Groot N.N."/>
        </authorList>
    </citation>
    <scope>NUCLEOTIDE SEQUENCE [LARGE SCALE GENOMIC DNA]</scope>
    <source>
        <strain evidence="3 4">DSM 2698</strain>
    </source>
</reference>
<evidence type="ECO:0000313" key="3">
    <source>
        <dbReference type="EMBL" id="SCZ39179.1"/>
    </source>
</evidence>
<keyword evidence="1" id="KW-0732">Signal</keyword>
<proteinExistence type="predicted"/>
<feature type="chain" id="PRO_5011631589" evidence="1">
    <location>
        <begin position="23"/>
        <end position="216"/>
    </location>
</feature>
<feature type="signal peptide" evidence="1">
    <location>
        <begin position="1"/>
        <end position="22"/>
    </location>
</feature>
<dbReference type="PROSITE" id="PS00018">
    <property type="entry name" value="EF_HAND_1"/>
    <property type="match status" value="1"/>
</dbReference>
<dbReference type="AlphaFoldDB" id="A0A1G5NQW5"/>
<dbReference type="STRING" id="1120955.SAMN03080610_02412"/>
<evidence type="ECO:0000256" key="1">
    <source>
        <dbReference type="SAM" id="SignalP"/>
    </source>
</evidence>
<feature type="domain" description="EF-hand" evidence="2">
    <location>
        <begin position="63"/>
        <end position="86"/>
    </location>
</feature>
<keyword evidence="4" id="KW-1185">Reference proteome</keyword>
<organism evidence="3 4">
    <name type="scientific">Afifella marina DSM 2698</name>
    <dbReference type="NCBI Taxonomy" id="1120955"/>
    <lineage>
        <taxon>Bacteria</taxon>
        <taxon>Pseudomonadati</taxon>
        <taxon>Pseudomonadota</taxon>
        <taxon>Alphaproteobacteria</taxon>
        <taxon>Hyphomicrobiales</taxon>
        <taxon>Afifellaceae</taxon>
        <taxon>Afifella</taxon>
    </lineage>
</organism>
<dbReference type="InterPro" id="IPR002048">
    <property type="entry name" value="EF_hand_dom"/>
</dbReference>
<dbReference type="InterPro" id="IPR010412">
    <property type="entry name" value="DUF1007"/>
</dbReference>
<dbReference type="InterPro" id="IPR018247">
    <property type="entry name" value="EF_Hand_1_Ca_BS"/>
</dbReference>
<dbReference type="Pfam" id="PF06226">
    <property type="entry name" value="DUF1007"/>
    <property type="match status" value="1"/>
</dbReference>